<comment type="pathway">
    <text evidence="1 10">Bacterial outer membrane biogenesis; LPS core biosynthesis.</text>
</comment>
<evidence type="ECO:0000256" key="5">
    <source>
        <dbReference type="ARBA" id="ARBA00022679"/>
    </source>
</evidence>
<dbReference type="Pfam" id="PF04413">
    <property type="entry name" value="Glycos_transf_N"/>
    <property type="match status" value="1"/>
</dbReference>
<comment type="caution">
    <text evidence="12">The sequence shown here is derived from an EMBL/GenBank/DDBJ whole genome shotgun (WGS) entry which is preliminary data.</text>
</comment>
<sequence length="406" mass="46474">MYRVLLFLLTPAILLKIRCFQKKYSHYRTKEALGFWPSVEADLWVHCASVGEVLAVRPLITQWREKHPNHRFLITTMTPTGAEQVEKIFPFAEHRYLPMDWRFSVKRALKRLTCKHLFIVETELWPNLLTQAKAQSMRIDVVNARLSERSFLRYQKFSIVSRSLFKLPDCFLAHAKEDAKRFESLGAKKVLVTGSIKFDLSVSPEVLQDNWREQLGSRFVWIGGSTHQGEDEILLSVHKALLQKVPDALLLLVPRHPERFEAVYTLAKQHFDNITLRSQTPPDQWSNFDVVIGDSMGELMHYYQASDLAFVGGSLIPRGGHNPIEPALLGKVILVGPHTFNFLEITDQLLQVRGAVRCSDAEELEKVVITFAGKSSQCYRMGQAALRFAEKNQGAVTRVLTEIDFR</sequence>
<dbReference type="GO" id="GO:0005886">
    <property type="term" value="C:plasma membrane"/>
    <property type="evidence" value="ECO:0007669"/>
    <property type="project" value="UniProtKB-SubCell"/>
</dbReference>
<evidence type="ECO:0000256" key="6">
    <source>
        <dbReference type="ARBA" id="ARBA00031445"/>
    </source>
</evidence>
<protein>
    <recommendedName>
        <fullName evidence="4 10">3-deoxy-D-manno-octulosonic acid transferase</fullName>
        <shortName evidence="10">Kdo transferase</shortName>
        <ecNumber evidence="3 10">2.4.99.12</ecNumber>
    </recommendedName>
    <alternativeName>
        <fullName evidence="6 10">Lipid IV(A) 3-deoxy-D-manno-octulosonic acid transferase</fullName>
    </alternativeName>
</protein>
<reference evidence="12 13" key="1">
    <citation type="submission" date="2014-01" db="EMBL/GenBank/DDBJ databases">
        <title>Marinomonas ushuaiensis DSM 15871 Genome Sequencing.</title>
        <authorList>
            <person name="Lai Q."/>
            <person name="Shao Z.S."/>
        </authorList>
    </citation>
    <scope>NUCLEOTIDE SEQUENCE [LARGE SCALE GENOMIC DNA]</scope>
    <source>
        <strain evidence="12 13">DSM 15871</strain>
    </source>
</reference>
<evidence type="ECO:0000313" key="12">
    <source>
        <dbReference type="EMBL" id="ETX10929.1"/>
    </source>
</evidence>
<dbReference type="Gene3D" id="3.40.50.2000">
    <property type="entry name" value="Glycogen Phosphorylase B"/>
    <property type="match status" value="1"/>
</dbReference>
<feature type="domain" description="3-deoxy-D-manno-octulosonic-acid transferase N-terminal" evidence="11">
    <location>
        <begin position="28"/>
        <end position="199"/>
    </location>
</feature>
<dbReference type="GO" id="GO:0009244">
    <property type="term" value="P:lipopolysaccharide core region biosynthetic process"/>
    <property type="evidence" value="ECO:0007669"/>
    <property type="project" value="UniProtKB-UniRule"/>
</dbReference>
<dbReference type="InterPro" id="IPR039901">
    <property type="entry name" value="Kdotransferase"/>
</dbReference>
<evidence type="ECO:0000259" key="11">
    <source>
        <dbReference type="Pfam" id="PF04413"/>
    </source>
</evidence>
<evidence type="ECO:0000313" key="13">
    <source>
        <dbReference type="Proteomes" id="UP000054058"/>
    </source>
</evidence>
<feature type="site" description="Transition state stabilizer" evidence="9">
    <location>
        <position position="197"/>
    </location>
</feature>
<evidence type="ECO:0000256" key="7">
    <source>
        <dbReference type="ARBA" id="ARBA00049183"/>
    </source>
</evidence>
<dbReference type="RefSeq" id="WP_245595785.1">
    <property type="nucleotide sequence ID" value="NZ_JAMB01000006.1"/>
</dbReference>
<gene>
    <name evidence="12" type="ORF">MUS1_13195</name>
</gene>
<name>X7E4H1_9GAMM</name>
<comment type="similarity">
    <text evidence="2">Belongs to the glycosyltransferase group 1 family. Glycosyltransferase 30 subfamily.</text>
</comment>
<dbReference type="GO" id="GO:0009245">
    <property type="term" value="P:lipid A biosynthetic process"/>
    <property type="evidence" value="ECO:0007669"/>
    <property type="project" value="TreeGrafter"/>
</dbReference>
<dbReference type="SUPFAM" id="SSF53756">
    <property type="entry name" value="UDP-Glycosyltransferase/glycogen phosphorylase"/>
    <property type="match status" value="1"/>
</dbReference>
<dbReference type="Proteomes" id="UP000054058">
    <property type="component" value="Unassembled WGS sequence"/>
</dbReference>
<dbReference type="PANTHER" id="PTHR42755:SF1">
    <property type="entry name" value="3-DEOXY-D-MANNO-OCTULOSONIC ACID TRANSFERASE, MITOCHONDRIAL-RELATED"/>
    <property type="match status" value="1"/>
</dbReference>
<evidence type="ECO:0000256" key="1">
    <source>
        <dbReference type="ARBA" id="ARBA00004713"/>
    </source>
</evidence>
<evidence type="ECO:0000256" key="8">
    <source>
        <dbReference type="PIRSR" id="PIRSR639901-1"/>
    </source>
</evidence>
<comment type="subcellular location">
    <subcellularLocation>
        <location evidence="10">Cell membrane</location>
    </subcellularLocation>
</comment>
<dbReference type="Gene3D" id="3.40.50.11720">
    <property type="entry name" value="3-Deoxy-D-manno-octulosonic-acid transferase, N-terminal domain"/>
    <property type="match status" value="1"/>
</dbReference>
<dbReference type="EMBL" id="JAMB01000006">
    <property type="protein sequence ID" value="ETX10929.1"/>
    <property type="molecule type" value="Genomic_DNA"/>
</dbReference>
<dbReference type="PANTHER" id="PTHR42755">
    <property type="entry name" value="3-DEOXY-MANNO-OCTULOSONATE CYTIDYLYLTRANSFERASE"/>
    <property type="match status" value="1"/>
</dbReference>
<dbReference type="PATRIC" id="fig|1122207.3.peg.1777"/>
<evidence type="ECO:0000256" key="3">
    <source>
        <dbReference type="ARBA" id="ARBA00012621"/>
    </source>
</evidence>
<evidence type="ECO:0000256" key="4">
    <source>
        <dbReference type="ARBA" id="ARBA00019077"/>
    </source>
</evidence>
<dbReference type="EC" id="2.4.99.12" evidence="3 10"/>
<accession>X7E4H1</accession>
<keyword evidence="5 10" id="KW-0808">Transferase</keyword>
<organism evidence="12 13">
    <name type="scientific">Marinomonas ushuaiensis DSM 15871</name>
    <dbReference type="NCBI Taxonomy" id="1122207"/>
    <lineage>
        <taxon>Bacteria</taxon>
        <taxon>Pseudomonadati</taxon>
        <taxon>Pseudomonadota</taxon>
        <taxon>Gammaproteobacteria</taxon>
        <taxon>Oceanospirillales</taxon>
        <taxon>Oceanospirillaceae</taxon>
        <taxon>Marinomonas</taxon>
    </lineage>
</organism>
<dbReference type="AlphaFoldDB" id="X7E4H1"/>
<dbReference type="FunFam" id="3.40.50.2000:FF:000032">
    <property type="entry name" value="3-deoxy-D-manno-octulosonic acid transferase"/>
    <property type="match status" value="1"/>
</dbReference>
<proteinExistence type="inferred from homology"/>
<keyword evidence="10" id="KW-0448">Lipopolysaccharide biosynthesis</keyword>
<dbReference type="UniPathway" id="UPA00958"/>
<evidence type="ECO:0000256" key="10">
    <source>
        <dbReference type="RuleBase" id="RU365103"/>
    </source>
</evidence>
<feature type="active site" description="Proton acceptor" evidence="8">
    <location>
        <position position="52"/>
    </location>
</feature>
<keyword evidence="13" id="KW-1185">Reference proteome</keyword>
<dbReference type="STRING" id="1122207.MUS1_13195"/>
<evidence type="ECO:0000256" key="9">
    <source>
        <dbReference type="PIRSR" id="PIRSR639901-2"/>
    </source>
</evidence>
<evidence type="ECO:0000256" key="2">
    <source>
        <dbReference type="ARBA" id="ARBA00006380"/>
    </source>
</evidence>
<dbReference type="GO" id="GO:0043842">
    <property type="term" value="F:Kdo transferase activity"/>
    <property type="evidence" value="ECO:0007669"/>
    <property type="project" value="UniProtKB-EC"/>
</dbReference>
<comment type="catalytic activity">
    <reaction evidence="7 10">
        <text>lipid IVA (E. coli) + CMP-3-deoxy-beta-D-manno-octulosonate = alpha-Kdo-(2-&gt;6)-lipid IVA (E. coli) + CMP + H(+)</text>
        <dbReference type="Rhea" id="RHEA:28066"/>
        <dbReference type="ChEBI" id="CHEBI:15378"/>
        <dbReference type="ChEBI" id="CHEBI:58603"/>
        <dbReference type="ChEBI" id="CHEBI:60364"/>
        <dbReference type="ChEBI" id="CHEBI:60377"/>
        <dbReference type="ChEBI" id="CHEBI:85987"/>
        <dbReference type="EC" id="2.4.99.12"/>
    </reaction>
</comment>
<keyword evidence="10" id="KW-0472">Membrane</keyword>
<dbReference type="InterPro" id="IPR007507">
    <property type="entry name" value="Glycos_transf_N"/>
</dbReference>
<keyword evidence="10" id="KW-1003">Cell membrane</keyword>
<feature type="site" description="Transition state stabilizer" evidence="9">
    <location>
        <position position="121"/>
    </location>
</feature>
<dbReference type="InterPro" id="IPR038107">
    <property type="entry name" value="Glycos_transf_N_sf"/>
</dbReference>
<comment type="function">
    <text evidence="10">Involved in lipopolysaccharide (LPS) biosynthesis. Catalyzes the transfer of 3-deoxy-D-manno-octulosonate (Kdo) residue(s) from CMP-Kdo to lipid IV(A), the tetraacyldisaccharide-1,4'-bisphosphate precursor of lipid A.</text>
</comment>
<dbReference type="eggNOG" id="COG1519">
    <property type="taxonomic scope" value="Bacteria"/>
</dbReference>